<sequence length="173" mass="18837">MPIHRHPAIRLLWCIVGATAGIMLALILVGPPLTPFLLASLGGTTVFLFGLTRAPAAQPRALFGGHVGGAFIGIACYQAFGDALWVYALAQVITLCFMLLTKTVHPPAGANPMLMIYAHASWSALWQPVLIGVTSLAVVAYFWSRIYPDLCHYPVAWLERSPPHTFWGGWQDK</sequence>
<feature type="transmembrane region" description="Helical" evidence="1">
    <location>
        <begin position="61"/>
        <end position="80"/>
    </location>
</feature>
<dbReference type="Pfam" id="PF04982">
    <property type="entry name" value="TM_HPP"/>
    <property type="match status" value="1"/>
</dbReference>
<evidence type="ECO:0000259" key="2">
    <source>
        <dbReference type="Pfam" id="PF04982"/>
    </source>
</evidence>
<name>A0A1I4NU39_9PROT</name>
<accession>A0A1I4NU39</accession>
<dbReference type="PANTHER" id="PTHR33741">
    <property type="entry name" value="TRANSMEMBRANE PROTEIN DDB_G0269096-RELATED"/>
    <property type="match status" value="1"/>
</dbReference>
<protein>
    <submittedName>
        <fullName evidence="4">HPP family protein</fullName>
    </submittedName>
</protein>
<dbReference type="EMBL" id="FOUF01000009">
    <property type="protein sequence ID" value="SFM19028.1"/>
    <property type="molecule type" value="Genomic_DNA"/>
</dbReference>
<evidence type="ECO:0000313" key="3">
    <source>
        <dbReference type="EMBL" id="CAE6516409.1"/>
    </source>
</evidence>
<feature type="domain" description="HPP transmembrane region" evidence="2">
    <location>
        <begin position="5"/>
        <end position="147"/>
    </location>
</feature>
<evidence type="ECO:0000313" key="4">
    <source>
        <dbReference type="EMBL" id="SFM19028.1"/>
    </source>
</evidence>
<reference evidence="4 5" key="1">
    <citation type="submission" date="2016-10" db="EMBL/GenBank/DDBJ databases">
        <authorList>
            <person name="de Groot N.N."/>
        </authorList>
    </citation>
    <scope>NUCLEOTIDE SEQUENCE [LARGE SCALE GENOMIC DNA]</scope>
    <source>
        <strain evidence="4 5">Nm146</strain>
    </source>
</reference>
<reference evidence="3" key="2">
    <citation type="submission" date="2021-02" db="EMBL/GenBank/DDBJ databases">
        <authorList>
            <person name="Han P."/>
        </authorList>
    </citation>
    <scope>NUCLEOTIDE SEQUENCE</scope>
    <source>
        <strain evidence="3">Nitrosomonas nitrosa 18-3D</strain>
    </source>
</reference>
<dbReference type="EMBL" id="CAJNAP010000052">
    <property type="protein sequence ID" value="CAE6516409.1"/>
    <property type="molecule type" value="Genomic_DNA"/>
</dbReference>
<keyword evidence="1" id="KW-0812">Transmembrane</keyword>
<keyword evidence="1" id="KW-0472">Membrane</keyword>
<dbReference type="Proteomes" id="UP000199561">
    <property type="component" value="Unassembled WGS sequence"/>
</dbReference>
<dbReference type="STRING" id="52442.SAMN05421880_10911"/>
<feature type="transmembrane region" description="Helical" evidence="1">
    <location>
        <begin position="36"/>
        <end position="54"/>
    </location>
</feature>
<dbReference type="Proteomes" id="UP000601736">
    <property type="component" value="Unassembled WGS sequence"/>
</dbReference>
<proteinExistence type="predicted"/>
<evidence type="ECO:0000256" key="1">
    <source>
        <dbReference type="SAM" id="Phobius"/>
    </source>
</evidence>
<keyword evidence="5" id="KW-1185">Reference proteome</keyword>
<feature type="transmembrane region" description="Helical" evidence="1">
    <location>
        <begin position="12"/>
        <end position="30"/>
    </location>
</feature>
<dbReference type="AlphaFoldDB" id="A0A1I4NU39"/>
<dbReference type="RefSeq" id="WP_239654263.1">
    <property type="nucleotide sequence ID" value="NZ_CAJNAP010000052.1"/>
</dbReference>
<feature type="transmembrane region" description="Helical" evidence="1">
    <location>
        <begin position="86"/>
        <end position="104"/>
    </location>
</feature>
<evidence type="ECO:0000313" key="5">
    <source>
        <dbReference type="Proteomes" id="UP000199561"/>
    </source>
</evidence>
<gene>
    <name evidence="3" type="ORF">NMYAN_60071</name>
    <name evidence="4" type="ORF">SAMN05421880_10911</name>
</gene>
<dbReference type="PANTHER" id="PTHR33741:SF5">
    <property type="entry name" value="TRANSMEMBRANE PROTEIN DDB_G0269096-RELATED"/>
    <property type="match status" value="1"/>
</dbReference>
<keyword evidence="1" id="KW-1133">Transmembrane helix</keyword>
<dbReference type="InterPro" id="IPR058581">
    <property type="entry name" value="TM_HPP"/>
</dbReference>
<dbReference type="InterPro" id="IPR007065">
    <property type="entry name" value="HPP"/>
</dbReference>
<organism evidence="4 5">
    <name type="scientific">Nitrosomonas nitrosa</name>
    <dbReference type="NCBI Taxonomy" id="52442"/>
    <lineage>
        <taxon>Bacteria</taxon>
        <taxon>Pseudomonadati</taxon>
        <taxon>Pseudomonadota</taxon>
        <taxon>Betaproteobacteria</taxon>
        <taxon>Nitrosomonadales</taxon>
        <taxon>Nitrosomonadaceae</taxon>
        <taxon>Nitrosomonas</taxon>
    </lineage>
</organism>
<feature type="transmembrane region" description="Helical" evidence="1">
    <location>
        <begin position="125"/>
        <end position="143"/>
    </location>
</feature>